<dbReference type="RefSeq" id="WP_118663487.1">
    <property type="nucleotide sequence ID" value="NZ_CP022725.1"/>
</dbReference>
<dbReference type="EMBL" id="QGAC01000003">
    <property type="protein sequence ID" value="TKJ93761.1"/>
    <property type="molecule type" value="Genomic_DNA"/>
</dbReference>
<dbReference type="EMBL" id="JACYNN010000005">
    <property type="protein sequence ID" value="MBD8106740.1"/>
    <property type="molecule type" value="Genomic_DNA"/>
</dbReference>
<proteinExistence type="predicted"/>
<keyword evidence="4" id="KW-1185">Reference proteome</keyword>
<protein>
    <submittedName>
        <fullName evidence="2">Uncharacterized protein</fullName>
    </submittedName>
</protein>
<evidence type="ECO:0000313" key="1">
    <source>
        <dbReference type="EMBL" id="MBD8106740.1"/>
    </source>
</evidence>
<dbReference type="KEGG" id="epe:CI789_01645"/>
<reference evidence="1 4" key="2">
    <citation type="journal article" date="2020" name="FEMS Microbiol. Ecol.">
        <title>Temporal dynamics of bacterial communities during seed development and maturation.</title>
        <authorList>
            <person name="Chesneau G."/>
            <person name="Torres-Cortes G."/>
            <person name="Briand M."/>
            <person name="Darrasse A."/>
            <person name="Preveaux A."/>
            <person name="Marais C."/>
            <person name="Jacques M.A."/>
            <person name="Shade A."/>
            <person name="Barret M."/>
        </authorList>
    </citation>
    <scope>NUCLEOTIDE SEQUENCE [LARGE SCALE GENOMIC DNA]</scope>
    <source>
        <strain evidence="1 4">CFBP13732</strain>
    </source>
</reference>
<sequence length="211" mass="23165">MTSHPQGMLFVATNIGGDDEADFNLWYDNEHVAERVAISGFISGTRYRARHAGRCYLGLYKTHSLDDFTCADYHAAFTRQTAWSRDNLQKMIDPLRRVCRIDARTGAGSGAHLAVLTCQQSVAVGDVLQVGEMLSALPGFVTCALLSPDDALSTPLPKEERLPGRLQQMVLIEASSEAAVDELARRASAVLHGTAEFYQLSWQLTSQEMTS</sequence>
<name>A0A354AFY7_9GAMM</name>
<reference evidence="2 3" key="1">
    <citation type="journal article" date="2019" name="Sci. Rep.">
        <title>Differences in resource use lead to coexistence of seed-transmitted microbial populations.</title>
        <authorList>
            <person name="Torres-Cortes G."/>
            <person name="Garcia B.J."/>
            <person name="Compant S."/>
            <person name="Rezki S."/>
            <person name="Jones P."/>
            <person name="Preveaux A."/>
            <person name="Briand M."/>
            <person name="Roulet A."/>
            <person name="Bouchez O."/>
            <person name="Jacobson D."/>
            <person name="Barret M."/>
        </authorList>
    </citation>
    <scope>NUCLEOTIDE SEQUENCE [LARGE SCALE GENOMIC DNA]</scope>
    <source>
        <strain evidence="2 3">CFBP13511</strain>
    </source>
</reference>
<dbReference type="AlphaFoldDB" id="A0A354AFY7"/>
<dbReference type="STRING" id="1219360.GCA_001571305_02212"/>
<dbReference type="GeneID" id="67475666"/>
<accession>A0A354AFY7</accession>
<evidence type="ECO:0000313" key="2">
    <source>
        <dbReference type="EMBL" id="TKJ93761.1"/>
    </source>
</evidence>
<evidence type="ECO:0000313" key="3">
    <source>
        <dbReference type="Proteomes" id="UP000306393"/>
    </source>
</evidence>
<dbReference type="Proteomes" id="UP000306393">
    <property type="component" value="Unassembled WGS sequence"/>
</dbReference>
<organism evidence="2 3">
    <name type="scientific">Erwinia persicina</name>
    <dbReference type="NCBI Taxonomy" id="55211"/>
    <lineage>
        <taxon>Bacteria</taxon>
        <taxon>Pseudomonadati</taxon>
        <taxon>Pseudomonadota</taxon>
        <taxon>Gammaproteobacteria</taxon>
        <taxon>Enterobacterales</taxon>
        <taxon>Erwiniaceae</taxon>
        <taxon>Erwinia</taxon>
    </lineage>
</organism>
<gene>
    <name evidence="2" type="ORF">EpCFBP13511_04150</name>
    <name evidence="1" type="ORF">IFT93_09930</name>
</gene>
<evidence type="ECO:0000313" key="4">
    <source>
        <dbReference type="Proteomes" id="UP000661012"/>
    </source>
</evidence>
<dbReference type="OrthoDB" id="6537357at2"/>
<comment type="caution">
    <text evidence="2">The sequence shown here is derived from an EMBL/GenBank/DDBJ whole genome shotgun (WGS) entry which is preliminary data.</text>
</comment>
<dbReference type="Proteomes" id="UP000661012">
    <property type="component" value="Unassembled WGS sequence"/>
</dbReference>